<comment type="similarity">
    <text evidence="1">Belongs to the 'phage' integrase family.</text>
</comment>
<sequence length="146" mass="17154">NLPWQDVNLQTGEIKIKESKNEKGRIVWLNEDTLEKLKSWRRSQNEKLNEEVDLVFTTKTANQLDPRNVRSMVYNYSEKAGITEKDVSPHTFRHTFATDLYRRTKNLRLVQKALGHADISTTQIYTHIVDEEMEEAMKSFRAGERD</sequence>
<evidence type="ECO:0000313" key="5">
    <source>
        <dbReference type="EMBL" id="SDM46131.1"/>
    </source>
</evidence>
<dbReference type="Gene3D" id="1.10.443.10">
    <property type="entry name" value="Intergrase catalytic core"/>
    <property type="match status" value="1"/>
</dbReference>
<dbReference type="InterPro" id="IPR002104">
    <property type="entry name" value="Integrase_catalytic"/>
</dbReference>
<feature type="domain" description="Tyr recombinase" evidence="4">
    <location>
        <begin position="1"/>
        <end position="138"/>
    </location>
</feature>
<dbReference type="GO" id="GO:0015074">
    <property type="term" value="P:DNA integration"/>
    <property type="evidence" value="ECO:0007669"/>
    <property type="project" value="InterPro"/>
</dbReference>
<dbReference type="InterPro" id="IPR050090">
    <property type="entry name" value="Tyrosine_recombinase_XerCD"/>
</dbReference>
<evidence type="ECO:0000256" key="1">
    <source>
        <dbReference type="ARBA" id="ARBA00008857"/>
    </source>
</evidence>
<dbReference type="STRING" id="321763.SAMN04488692_1389"/>
<accession>A0A1G9TEG0</accession>
<dbReference type="Proteomes" id="UP000199476">
    <property type="component" value="Unassembled WGS sequence"/>
</dbReference>
<evidence type="ECO:0000256" key="2">
    <source>
        <dbReference type="ARBA" id="ARBA00023125"/>
    </source>
</evidence>
<name>A0A1G9TEG0_9FIRM</name>
<organism evidence="5 6">
    <name type="scientific">Halarsenatibacter silvermanii</name>
    <dbReference type="NCBI Taxonomy" id="321763"/>
    <lineage>
        <taxon>Bacteria</taxon>
        <taxon>Bacillati</taxon>
        <taxon>Bacillota</taxon>
        <taxon>Clostridia</taxon>
        <taxon>Halanaerobiales</taxon>
        <taxon>Halarsenatibacteraceae</taxon>
        <taxon>Halarsenatibacter</taxon>
    </lineage>
</organism>
<dbReference type="PANTHER" id="PTHR30349">
    <property type="entry name" value="PHAGE INTEGRASE-RELATED"/>
    <property type="match status" value="1"/>
</dbReference>
<dbReference type="PROSITE" id="PS51898">
    <property type="entry name" value="TYR_RECOMBINASE"/>
    <property type="match status" value="1"/>
</dbReference>
<dbReference type="Pfam" id="PF00589">
    <property type="entry name" value="Phage_integrase"/>
    <property type="match status" value="1"/>
</dbReference>
<dbReference type="InterPro" id="IPR013762">
    <property type="entry name" value="Integrase-like_cat_sf"/>
</dbReference>
<gene>
    <name evidence="5" type="ORF">SAMN04488692_1389</name>
</gene>
<keyword evidence="6" id="KW-1185">Reference proteome</keyword>
<dbReference type="EMBL" id="FNGO01000038">
    <property type="protein sequence ID" value="SDM46131.1"/>
    <property type="molecule type" value="Genomic_DNA"/>
</dbReference>
<feature type="non-terminal residue" evidence="5">
    <location>
        <position position="1"/>
    </location>
</feature>
<dbReference type="SUPFAM" id="SSF56349">
    <property type="entry name" value="DNA breaking-rejoining enzymes"/>
    <property type="match status" value="1"/>
</dbReference>
<reference evidence="5 6" key="1">
    <citation type="submission" date="2016-10" db="EMBL/GenBank/DDBJ databases">
        <authorList>
            <person name="de Groot N.N."/>
        </authorList>
    </citation>
    <scope>NUCLEOTIDE SEQUENCE [LARGE SCALE GENOMIC DNA]</scope>
    <source>
        <strain evidence="5 6">SLAS-1</strain>
    </source>
</reference>
<keyword evidence="2" id="KW-0238">DNA-binding</keyword>
<dbReference type="RefSeq" id="WP_089762274.1">
    <property type="nucleotide sequence ID" value="NZ_FNGO01000038.1"/>
</dbReference>
<dbReference type="GO" id="GO:0006310">
    <property type="term" value="P:DNA recombination"/>
    <property type="evidence" value="ECO:0007669"/>
    <property type="project" value="UniProtKB-KW"/>
</dbReference>
<dbReference type="InterPro" id="IPR011010">
    <property type="entry name" value="DNA_brk_join_enz"/>
</dbReference>
<dbReference type="OrthoDB" id="9801717at2"/>
<dbReference type="GO" id="GO:0003677">
    <property type="term" value="F:DNA binding"/>
    <property type="evidence" value="ECO:0007669"/>
    <property type="project" value="UniProtKB-KW"/>
</dbReference>
<protein>
    <submittedName>
        <fullName evidence="5">Integrase/recombinase XerD</fullName>
    </submittedName>
</protein>
<evidence type="ECO:0000259" key="4">
    <source>
        <dbReference type="PROSITE" id="PS51898"/>
    </source>
</evidence>
<keyword evidence="3" id="KW-0233">DNA recombination</keyword>
<dbReference type="PANTHER" id="PTHR30349:SF41">
    <property type="entry name" value="INTEGRASE_RECOMBINASE PROTEIN MJ0367-RELATED"/>
    <property type="match status" value="1"/>
</dbReference>
<proteinExistence type="inferred from homology"/>
<evidence type="ECO:0000256" key="3">
    <source>
        <dbReference type="ARBA" id="ARBA00023172"/>
    </source>
</evidence>
<evidence type="ECO:0000313" key="6">
    <source>
        <dbReference type="Proteomes" id="UP000199476"/>
    </source>
</evidence>
<dbReference type="AlphaFoldDB" id="A0A1G9TEG0"/>